<dbReference type="GO" id="GO:0020037">
    <property type="term" value="F:heme binding"/>
    <property type="evidence" value="ECO:0007669"/>
    <property type="project" value="InterPro"/>
</dbReference>
<evidence type="ECO:0000256" key="10">
    <source>
        <dbReference type="PIRSR" id="PIRSR000017-1"/>
    </source>
</evidence>
<reference evidence="12 14" key="2">
    <citation type="submission" date="2015-12" db="EMBL/GenBank/DDBJ databases">
        <title>Complete genome of Roseateles depolymerans KCTC 42856.</title>
        <authorList>
            <person name="Kim K.M."/>
        </authorList>
    </citation>
    <scope>NUCLEOTIDE SEQUENCE [LARGE SCALE GENOMIC DNA]</scope>
    <source>
        <strain evidence="12 14">KCTC 42856</strain>
    </source>
</reference>
<dbReference type="SUPFAM" id="SSF48695">
    <property type="entry name" value="Multiheme cytochromes"/>
    <property type="match status" value="1"/>
</dbReference>
<name>Q9F208_9BURK</name>
<feature type="binding site" description="covalent" evidence="10">
    <location>
        <position position="318"/>
    </location>
    <ligand>
        <name>heme</name>
        <dbReference type="ChEBI" id="CHEBI:30413"/>
        <label>4</label>
    </ligand>
</feature>
<evidence type="ECO:0000256" key="8">
    <source>
        <dbReference type="ARBA" id="ARBA00023004"/>
    </source>
</evidence>
<sequence length="385" mass="41584">MTQTQTRQRSPLRVLMLASTLMLGLLAGCERPPVETVQRGYRGTGMEQVYNPRLLAEQAASNEAPAPLEPASPDGPKAGQIYQNVKVLGHLSVGEFNRTMAAMTAWVSPKQGCVHCHNVQNFADDSLYPKLVARRMLQMTQTINSDWQRHVGKTGVTCYTCHRGEPVPKEVWFKPMTPNGANTFSGNKAGQNAPAPSVGLSSLPNDPFTPFLLESENIRVAGIQALPAGNRQSIKQTEWTYGLMMHMSKSLGVNCTQCHNTRALGSWDNSSPPRVTAWHGIRMVRQLNLEYLVPLTQTFPANRLGPTGDVAKVNCATCHQGAHKPLYGAEMAKFHPELLTKSPVAPAAAPSPASSAASDAAMVTAEDLQMLRALTPEGAKPGAPS</sequence>
<dbReference type="InterPro" id="IPR036280">
    <property type="entry name" value="Multihaem_cyt_sf"/>
</dbReference>
<evidence type="ECO:0000256" key="2">
    <source>
        <dbReference type="ARBA" id="ARBA00015978"/>
    </source>
</evidence>
<evidence type="ECO:0000256" key="6">
    <source>
        <dbReference type="ARBA" id="ARBA00022723"/>
    </source>
</evidence>
<keyword evidence="3 9" id="KW-0813">Transport</keyword>
<dbReference type="NCBIfam" id="NF040706">
    <property type="entry name" value="photo_cyt_PufC"/>
    <property type="match status" value="1"/>
</dbReference>
<dbReference type="KEGG" id="rdp:RD2015_1047"/>
<dbReference type="PIRSF" id="PIRSF000017">
    <property type="entry name" value="RC_cytochrome"/>
    <property type="match status" value="1"/>
</dbReference>
<feature type="binding site" description="axial binding residue" evidence="11">
    <location>
        <position position="244"/>
    </location>
    <ligand>
        <name>heme</name>
        <dbReference type="ChEBI" id="CHEBI:30413"/>
        <label>3</label>
    </ligand>
    <ligandPart>
        <name>Fe</name>
        <dbReference type="ChEBI" id="CHEBI:18248"/>
    </ligandPart>
</feature>
<evidence type="ECO:0000256" key="5">
    <source>
        <dbReference type="ARBA" id="ARBA00022617"/>
    </source>
</evidence>
<reference evidence="13" key="1">
    <citation type="journal article" date="2002" name="Appl. Environ. Microbiol.">
        <title>Photosynthetic apparatus in Roseateles depolymerans 61A is transcriptionally induced by carbon limitation.</title>
        <authorList>
            <person name="Suyama T."/>
            <person name="Shigematsu T."/>
            <person name="Suzuki T."/>
            <person name="Tokiwa Y."/>
            <person name="Kanagawa T."/>
            <person name="Nagashima K.V."/>
            <person name="Hanada S."/>
        </authorList>
    </citation>
    <scope>NUCLEOTIDE SEQUENCE</scope>
    <source>
        <strain evidence="13">61A - DSM11813</strain>
    </source>
</reference>
<feature type="binding site" description="covalent" evidence="10">
    <location>
        <position position="315"/>
    </location>
    <ligand>
        <name>heme</name>
        <dbReference type="ChEBI" id="CHEBI:30413"/>
        <label>4</label>
    </ligand>
</feature>
<keyword evidence="14" id="KW-1185">Reference proteome</keyword>
<comment type="PTM">
    <text evidence="9 10">Binds 4 heme groups per subunit.</text>
</comment>
<keyword evidence="8 9" id="KW-0408">Iron</keyword>
<dbReference type="Pfam" id="PF02276">
    <property type="entry name" value="CytoC_RC"/>
    <property type="match status" value="1"/>
</dbReference>
<feature type="binding site" description="axial binding residue" evidence="11">
    <location>
        <position position="117"/>
    </location>
    <ligand>
        <name>heme</name>
        <dbReference type="ChEBI" id="CHEBI:30413"/>
        <label>1</label>
    </ligand>
    <ligandPart>
        <name>Fe</name>
        <dbReference type="ChEBI" id="CHEBI:18248"/>
    </ligandPart>
</feature>
<dbReference type="AlphaFoldDB" id="Q9F208"/>
<dbReference type="GO" id="GO:0030077">
    <property type="term" value="C:plasma membrane light-harvesting complex"/>
    <property type="evidence" value="ECO:0007669"/>
    <property type="project" value="InterPro"/>
</dbReference>
<dbReference type="EMBL" id="CP013729">
    <property type="protein sequence ID" value="ALV05541.1"/>
    <property type="molecule type" value="Genomic_DNA"/>
</dbReference>
<gene>
    <name evidence="13" type="primary">pufC</name>
    <name evidence="12" type="ORF">RD2015_1047</name>
</gene>
<feature type="binding site" description="axial binding residue" evidence="11">
    <location>
        <position position="136"/>
    </location>
    <ligand>
        <name>heme</name>
        <dbReference type="ChEBI" id="CHEBI:30413"/>
        <label>2</label>
    </ligand>
    <ligandPart>
        <name>Fe</name>
        <dbReference type="ChEBI" id="CHEBI:18248"/>
    </ligandPart>
</feature>
<dbReference type="GO" id="GO:0009055">
    <property type="term" value="F:electron transfer activity"/>
    <property type="evidence" value="ECO:0007669"/>
    <property type="project" value="InterPro"/>
</dbReference>
<evidence type="ECO:0000256" key="4">
    <source>
        <dbReference type="ARBA" id="ARBA00022531"/>
    </source>
</evidence>
<proteinExistence type="predicted"/>
<dbReference type="PATRIC" id="fig|76731.3.peg.1066"/>
<feature type="binding site" description="covalent" evidence="10">
    <location>
        <position position="255"/>
    </location>
    <ligand>
        <name>heme</name>
        <dbReference type="ChEBI" id="CHEBI:30413"/>
        <label>3</label>
    </ligand>
</feature>
<feature type="binding site" description="covalent" evidence="10">
    <location>
        <position position="116"/>
    </location>
    <ligand>
        <name>heme</name>
        <dbReference type="ChEBI" id="CHEBI:30413"/>
        <label>1</label>
    </ligand>
</feature>
<keyword evidence="4 9" id="KW-0602">Photosynthesis</keyword>
<dbReference type="CDD" id="cd09224">
    <property type="entry name" value="CytoC_RC"/>
    <property type="match status" value="1"/>
</dbReference>
<evidence type="ECO:0000256" key="3">
    <source>
        <dbReference type="ARBA" id="ARBA00022448"/>
    </source>
</evidence>
<dbReference type="Proteomes" id="UP000060699">
    <property type="component" value="Chromosome"/>
</dbReference>
<evidence type="ECO:0000313" key="12">
    <source>
        <dbReference type="EMBL" id="ALV05541.1"/>
    </source>
</evidence>
<evidence type="ECO:0000256" key="9">
    <source>
        <dbReference type="PIRNR" id="PIRNR000017"/>
    </source>
</evidence>
<feature type="binding site" description="covalent" evidence="10">
    <location>
        <position position="113"/>
    </location>
    <ligand>
        <name>heme</name>
        <dbReference type="ChEBI" id="CHEBI:30413"/>
        <label>1</label>
    </ligand>
</feature>
<evidence type="ECO:0000256" key="7">
    <source>
        <dbReference type="ARBA" id="ARBA00022982"/>
    </source>
</evidence>
<feature type="binding site" description="axial binding residue" evidence="11">
    <location>
        <position position="150"/>
    </location>
    <ligand>
        <name>heme</name>
        <dbReference type="ChEBI" id="CHEBI:30413"/>
        <label>4</label>
    </ligand>
    <ligandPart>
        <name>Fe</name>
        <dbReference type="ChEBI" id="CHEBI:18248"/>
    </ligandPart>
</feature>
<evidence type="ECO:0000313" key="13">
    <source>
        <dbReference type="EMBL" id="BAB19670.1"/>
    </source>
</evidence>
<feature type="binding site" description="covalent" evidence="10">
    <location>
        <position position="158"/>
    </location>
    <ligand>
        <name>heme</name>
        <dbReference type="ChEBI" id="CHEBI:30413"/>
        <label>2</label>
    </ligand>
</feature>
<accession>Q9F208</accession>
<dbReference type="GO" id="GO:0019684">
    <property type="term" value="P:photosynthesis, light reaction"/>
    <property type="evidence" value="ECO:0007669"/>
    <property type="project" value="InterPro"/>
</dbReference>
<feature type="binding site" description="axial binding residue" evidence="11">
    <location>
        <position position="319"/>
    </location>
    <ligand>
        <name>heme</name>
        <dbReference type="ChEBI" id="CHEBI:30413"/>
        <label>4</label>
    </ligand>
    <ligandPart>
        <name>Fe</name>
        <dbReference type="ChEBI" id="CHEBI:18248"/>
    </ligandPart>
</feature>
<dbReference type="EMBL" id="AB028938">
    <property type="protein sequence ID" value="BAB19670.1"/>
    <property type="molecule type" value="Genomic_DNA"/>
</dbReference>
<feature type="binding site" description="covalent" evidence="10">
    <location>
        <position position="258"/>
    </location>
    <ligand>
        <name>heme</name>
        <dbReference type="ChEBI" id="CHEBI:30413"/>
        <label>3</label>
    </ligand>
</feature>
<feature type="binding site" description="axial binding residue" evidence="11">
    <location>
        <position position="100"/>
    </location>
    <ligand>
        <name>heme</name>
        <dbReference type="ChEBI" id="CHEBI:30413"/>
        <label>1</label>
    </ligand>
    <ligandPart>
        <name>Fe</name>
        <dbReference type="ChEBI" id="CHEBI:18248"/>
    </ligandPart>
</feature>
<dbReference type="OrthoDB" id="9813732at2"/>
<protein>
    <recommendedName>
        <fullName evidence="2 9">Photosynthetic reaction center cytochrome c subunit</fullName>
    </recommendedName>
</protein>
<organism evidence="13">
    <name type="scientific">Roseateles depolymerans</name>
    <dbReference type="NCBI Taxonomy" id="76731"/>
    <lineage>
        <taxon>Bacteria</taxon>
        <taxon>Pseudomonadati</taxon>
        <taxon>Pseudomonadota</taxon>
        <taxon>Betaproteobacteria</taxon>
        <taxon>Burkholderiales</taxon>
        <taxon>Sphaerotilaceae</taxon>
        <taxon>Roseateles</taxon>
    </lineage>
</organism>
<comment type="function">
    <text evidence="1 9">The reaction center of purple bacteria contains a tightly bound cytochrome molecule which re-reduces the photo oxidized primary electron donor.</text>
</comment>
<keyword evidence="6 9" id="KW-0479">Metal-binding</keyword>
<dbReference type="PROSITE" id="PS51257">
    <property type="entry name" value="PROKAR_LIPOPROTEIN"/>
    <property type="match status" value="1"/>
</dbReference>
<feature type="binding site" description="axial binding residue" evidence="11">
    <location>
        <position position="259"/>
    </location>
    <ligand>
        <name>heme</name>
        <dbReference type="ChEBI" id="CHEBI:30413"/>
        <label>3</label>
    </ligand>
    <ligandPart>
        <name>Fe</name>
        <dbReference type="ChEBI" id="CHEBI:18248"/>
    </ligandPart>
</feature>
<dbReference type="InterPro" id="IPR003158">
    <property type="entry name" value="Photosyn_RC_cyt_c-su"/>
</dbReference>
<dbReference type="Gene3D" id="1.10.468.10">
    <property type="entry name" value="Photosynthetic Reaction Center, subunit C, domain 2"/>
    <property type="match status" value="2"/>
</dbReference>
<dbReference type="InterPro" id="IPR023119">
    <property type="entry name" value="Multihaem_cyt_PRC_cyt_su-like"/>
</dbReference>
<keyword evidence="9" id="KW-0674">Reaction center</keyword>
<evidence type="ECO:0000313" key="14">
    <source>
        <dbReference type="Proteomes" id="UP000060699"/>
    </source>
</evidence>
<keyword evidence="7 9" id="KW-0249">Electron transport</keyword>
<feature type="binding site" description="axial binding residue" evidence="11">
    <location>
        <position position="162"/>
    </location>
    <ligand>
        <name>heme</name>
        <dbReference type="ChEBI" id="CHEBI:30413"/>
        <label>2</label>
    </ligand>
    <ligandPart>
        <name>Fe</name>
        <dbReference type="ChEBI" id="CHEBI:18248"/>
    </ligandPart>
</feature>
<dbReference type="RefSeq" id="WP_083525352.1">
    <property type="nucleotide sequence ID" value="NZ_CP013729.1"/>
</dbReference>
<feature type="binding site" description="covalent" evidence="10">
    <location>
        <position position="161"/>
    </location>
    <ligand>
        <name>heme</name>
        <dbReference type="ChEBI" id="CHEBI:30413"/>
        <label>2</label>
    </ligand>
</feature>
<dbReference type="GO" id="GO:0005506">
    <property type="term" value="F:iron ion binding"/>
    <property type="evidence" value="ECO:0007669"/>
    <property type="project" value="InterPro"/>
</dbReference>
<dbReference type="STRING" id="76731.RD2015_1047"/>
<keyword evidence="5 9" id="KW-0349">Heme</keyword>
<evidence type="ECO:0000256" key="11">
    <source>
        <dbReference type="PIRSR" id="PIRSR000017-2"/>
    </source>
</evidence>
<evidence type="ECO:0000256" key="1">
    <source>
        <dbReference type="ARBA" id="ARBA00003196"/>
    </source>
</evidence>